<reference evidence="10 11" key="1">
    <citation type="submission" date="2015-01" db="EMBL/GenBank/DDBJ databases">
        <title>Evolution of Trichinella species and genotypes.</title>
        <authorList>
            <person name="Korhonen P.K."/>
            <person name="Edoardo P."/>
            <person name="Giuseppe L.R."/>
            <person name="Gasser R.B."/>
        </authorList>
    </citation>
    <scope>NUCLEOTIDE SEQUENCE [LARGE SCALE GENOMIC DNA]</scope>
    <source>
        <strain evidence="10">ISS417</strain>
    </source>
</reference>
<dbReference type="Pfam" id="PF03062">
    <property type="entry name" value="MBOAT"/>
    <property type="match status" value="1"/>
</dbReference>
<proteinExistence type="inferred from homology"/>
<feature type="transmembrane region" description="Helical" evidence="9">
    <location>
        <begin position="207"/>
        <end position="229"/>
    </location>
</feature>
<feature type="transmembrane region" description="Helical" evidence="9">
    <location>
        <begin position="130"/>
        <end position="150"/>
    </location>
</feature>
<feature type="transmembrane region" description="Helical" evidence="9">
    <location>
        <begin position="433"/>
        <end position="451"/>
    </location>
</feature>
<evidence type="ECO:0000256" key="4">
    <source>
        <dbReference type="ARBA" id="ARBA00022692"/>
    </source>
</evidence>
<comment type="similarity">
    <text evidence="2">Belongs to the membrane-bound acyltransferase family. Sterol o-acyltransferase subfamily.</text>
</comment>
<feature type="transmembrane region" description="Helical" evidence="9">
    <location>
        <begin position="162"/>
        <end position="187"/>
    </location>
</feature>
<dbReference type="PANTHER" id="PTHR10408:SF8">
    <property type="entry name" value="O-ACYLTRANSFERASE"/>
    <property type="match status" value="1"/>
</dbReference>
<keyword evidence="6 9" id="KW-1133">Transmembrane helix</keyword>
<evidence type="ECO:0000256" key="3">
    <source>
        <dbReference type="ARBA" id="ARBA00022679"/>
    </source>
</evidence>
<comment type="caution">
    <text evidence="10">The sequence shown here is derived from an EMBL/GenBank/DDBJ whole genome shotgun (WGS) entry which is preliminary data.</text>
</comment>
<dbReference type="InterPro" id="IPR004299">
    <property type="entry name" value="MBOAT_fam"/>
</dbReference>
<accession>A0A0V0TV10</accession>
<keyword evidence="11" id="KW-1185">Reference proteome</keyword>
<name>A0A0V0TV10_9BILA</name>
<dbReference type="InterPro" id="IPR014371">
    <property type="entry name" value="Oat_ACAT_DAG_ARE"/>
</dbReference>
<dbReference type="GO" id="GO:0005789">
    <property type="term" value="C:endoplasmic reticulum membrane"/>
    <property type="evidence" value="ECO:0007669"/>
    <property type="project" value="UniProtKB-SubCell"/>
</dbReference>
<evidence type="ECO:0000256" key="8">
    <source>
        <dbReference type="ARBA" id="ARBA00023315"/>
    </source>
</evidence>
<keyword evidence="8 10" id="KW-0012">Acyltransferase</keyword>
<keyword evidence="7 9" id="KW-0472">Membrane</keyword>
<gene>
    <name evidence="10" type="primary">SOAT1</name>
    <name evidence="10" type="ORF">T05_2901</name>
</gene>
<dbReference type="Proteomes" id="UP000055048">
    <property type="component" value="Unassembled WGS sequence"/>
</dbReference>
<dbReference type="AlphaFoldDB" id="A0A0V0TV10"/>
<feature type="transmembrane region" description="Helical" evidence="9">
    <location>
        <begin position="309"/>
        <end position="329"/>
    </location>
</feature>
<evidence type="ECO:0000256" key="2">
    <source>
        <dbReference type="ARBA" id="ARBA00009010"/>
    </source>
</evidence>
<keyword evidence="4 9" id="KW-0812">Transmembrane</keyword>
<dbReference type="GO" id="GO:0008374">
    <property type="term" value="F:O-acyltransferase activity"/>
    <property type="evidence" value="ECO:0007669"/>
    <property type="project" value="InterPro"/>
</dbReference>
<evidence type="ECO:0000256" key="5">
    <source>
        <dbReference type="ARBA" id="ARBA00022824"/>
    </source>
</evidence>
<organism evidence="10 11">
    <name type="scientific">Trichinella murrelli</name>
    <dbReference type="NCBI Taxonomy" id="144512"/>
    <lineage>
        <taxon>Eukaryota</taxon>
        <taxon>Metazoa</taxon>
        <taxon>Ecdysozoa</taxon>
        <taxon>Nematoda</taxon>
        <taxon>Enoplea</taxon>
        <taxon>Dorylaimia</taxon>
        <taxon>Trichinellida</taxon>
        <taxon>Trichinellidae</taxon>
        <taxon>Trichinella</taxon>
    </lineage>
</organism>
<feature type="transmembrane region" description="Helical" evidence="9">
    <location>
        <begin position="349"/>
        <end position="372"/>
    </location>
</feature>
<dbReference type="PANTHER" id="PTHR10408">
    <property type="entry name" value="STEROL O-ACYLTRANSFERASE"/>
    <property type="match status" value="1"/>
</dbReference>
<evidence type="ECO:0000256" key="1">
    <source>
        <dbReference type="ARBA" id="ARBA00004477"/>
    </source>
</evidence>
<sequence>MLHMTNLPDIKWNQVCLLNVTIEMLFTKVSNKDVCANRKDVKIMTCSIEKLIDFRKDVLHLFEEYFSDLIDGTEKKLLNESTVSADTTTTDAVPSTQQPTIVRSSGIGKQFVEQNSLLTDLFKSTHFRTIYHIFIASLIMLILNLMIQELALNGSINLKLDLFYWCFGKFPMLITIWLSMFSSVVLLLYPSYHCWAYNVENLPSLNILFLTLYIAYMAALIVVPIHYVLKFDLPLATTMVRFLMKAYSFVRENVRKSFQYKAMKQRNKQKTDTVKDPCPDFGRFLYFLFAPTLIYRDNYPRKSKVDWKYVVRNFVEVAGCLFYAYYLFIHFCEPIFQNFNKDHVTWRNYLLASLGCVLPGSLCFVLAFFAVLHCWMNAFAEMLQFSDRLFYADWWNATSMSSYYRRWNIIVHDWLYTYVYQDMQPLFGDSYRTAAMTVVFLLSAVVHEYIITLTLRFFYPVLFIQFFLCAGPIGIMRLMRSTNTRAWNVCLWFLIMLGNGILMCTYSCEWYARSNCPPNNFLDLIIPRSWTCQADAAEVIRLRR</sequence>
<feature type="transmembrane region" description="Helical" evidence="9">
    <location>
        <begin position="457"/>
        <end position="479"/>
    </location>
</feature>
<dbReference type="STRING" id="144512.A0A0V0TV10"/>
<dbReference type="GO" id="GO:0008203">
    <property type="term" value="P:cholesterol metabolic process"/>
    <property type="evidence" value="ECO:0007669"/>
    <property type="project" value="TreeGrafter"/>
</dbReference>
<keyword evidence="5" id="KW-0256">Endoplasmic reticulum</keyword>
<dbReference type="EMBL" id="JYDJ01000132">
    <property type="protein sequence ID" value="KRX42876.1"/>
    <property type="molecule type" value="Genomic_DNA"/>
</dbReference>
<evidence type="ECO:0000313" key="11">
    <source>
        <dbReference type="Proteomes" id="UP000055048"/>
    </source>
</evidence>
<evidence type="ECO:0000256" key="9">
    <source>
        <dbReference type="SAM" id="Phobius"/>
    </source>
</evidence>
<keyword evidence="3 10" id="KW-0808">Transferase</keyword>
<evidence type="ECO:0000313" key="10">
    <source>
        <dbReference type="EMBL" id="KRX42876.1"/>
    </source>
</evidence>
<dbReference type="OrthoDB" id="10039049at2759"/>
<evidence type="ECO:0000256" key="7">
    <source>
        <dbReference type="ARBA" id="ARBA00023136"/>
    </source>
</evidence>
<comment type="subcellular location">
    <subcellularLocation>
        <location evidence="1">Endoplasmic reticulum membrane</location>
        <topology evidence="1">Multi-pass membrane protein</topology>
    </subcellularLocation>
</comment>
<protein>
    <submittedName>
        <fullName evidence="10">Sterol O-acyltransferase 1</fullName>
    </submittedName>
</protein>
<feature type="transmembrane region" description="Helical" evidence="9">
    <location>
        <begin position="491"/>
        <end position="512"/>
    </location>
</feature>
<evidence type="ECO:0000256" key="6">
    <source>
        <dbReference type="ARBA" id="ARBA00022989"/>
    </source>
</evidence>